<sequence length="78" mass="8863">MNRTSLACVRLRDGAVPSIFKFPPHLQKVIKERKSPFQRDRTQPSASSTSQMEFQEIPDPSAGNITESPTKLCYKRKV</sequence>
<gene>
    <name evidence="2" type="ORF">AVEN_216976_1</name>
</gene>
<feature type="compositionally biased region" description="Basic and acidic residues" evidence="1">
    <location>
        <begin position="31"/>
        <end position="42"/>
    </location>
</feature>
<feature type="region of interest" description="Disordered" evidence="1">
    <location>
        <begin position="31"/>
        <end position="78"/>
    </location>
</feature>
<accession>A0A4Y2H674</accession>
<name>A0A4Y2H674_ARAVE</name>
<keyword evidence="3" id="KW-1185">Reference proteome</keyword>
<evidence type="ECO:0000313" key="2">
    <source>
        <dbReference type="EMBL" id="GBM60505.1"/>
    </source>
</evidence>
<dbReference type="AlphaFoldDB" id="A0A4Y2H674"/>
<reference evidence="2 3" key="1">
    <citation type="journal article" date="2019" name="Sci. Rep.">
        <title>Orb-weaving spider Araneus ventricosus genome elucidates the spidroin gene catalogue.</title>
        <authorList>
            <person name="Kono N."/>
            <person name="Nakamura H."/>
            <person name="Ohtoshi R."/>
            <person name="Moran D.A.P."/>
            <person name="Shinohara A."/>
            <person name="Yoshida Y."/>
            <person name="Fujiwara M."/>
            <person name="Mori M."/>
            <person name="Tomita M."/>
            <person name="Arakawa K."/>
        </authorList>
    </citation>
    <scope>NUCLEOTIDE SEQUENCE [LARGE SCALE GENOMIC DNA]</scope>
</reference>
<organism evidence="2 3">
    <name type="scientific">Araneus ventricosus</name>
    <name type="common">Orbweaver spider</name>
    <name type="synonym">Epeira ventricosa</name>
    <dbReference type="NCBI Taxonomy" id="182803"/>
    <lineage>
        <taxon>Eukaryota</taxon>
        <taxon>Metazoa</taxon>
        <taxon>Ecdysozoa</taxon>
        <taxon>Arthropoda</taxon>
        <taxon>Chelicerata</taxon>
        <taxon>Arachnida</taxon>
        <taxon>Araneae</taxon>
        <taxon>Araneomorphae</taxon>
        <taxon>Entelegynae</taxon>
        <taxon>Araneoidea</taxon>
        <taxon>Araneidae</taxon>
        <taxon>Araneus</taxon>
    </lineage>
</organism>
<protein>
    <submittedName>
        <fullName evidence="2">Uncharacterized protein</fullName>
    </submittedName>
</protein>
<feature type="compositionally biased region" description="Polar residues" evidence="1">
    <location>
        <begin position="43"/>
        <end position="53"/>
    </location>
</feature>
<proteinExistence type="predicted"/>
<dbReference type="OrthoDB" id="6509764at2759"/>
<evidence type="ECO:0000313" key="3">
    <source>
        <dbReference type="Proteomes" id="UP000499080"/>
    </source>
</evidence>
<dbReference type="Proteomes" id="UP000499080">
    <property type="component" value="Unassembled WGS sequence"/>
</dbReference>
<dbReference type="EMBL" id="BGPR01257190">
    <property type="protein sequence ID" value="GBM60505.1"/>
    <property type="molecule type" value="Genomic_DNA"/>
</dbReference>
<evidence type="ECO:0000256" key="1">
    <source>
        <dbReference type="SAM" id="MobiDB-lite"/>
    </source>
</evidence>
<comment type="caution">
    <text evidence="2">The sequence shown here is derived from an EMBL/GenBank/DDBJ whole genome shotgun (WGS) entry which is preliminary data.</text>
</comment>